<reference evidence="3" key="1">
    <citation type="journal article" date="2019" name="Int. J. Syst. Evol. Microbiol.">
        <title>The Global Catalogue of Microorganisms (GCM) 10K type strain sequencing project: providing services to taxonomists for standard genome sequencing and annotation.</title>
        <authorList>
            <consortium name="The Broad Institute Genomics Platform"/>
            <consortium name="The Broad Institute Genome Sequencing Center for Infectious Disease"/>
            <person name="Wu L."/>
            <person name="Ma J."/>
        </authorList>
    </citation>
    <scope>NUCLEOTIDE SEQUENCE [LARGE SCALE GENOMIC DNA]</scope>
    <source>
        <strain evidence="3">JCM 8542</strain>
    </source>
</reference>
<dbReference type="InterPro" id="IPR001279">
    <property type="entry name" value="Metallo-B-lactamas"/>
</dbReference>
<dbReference type="SUPFAM" id="SSF56281">
    <property type="entry name" value="Metallo-hydrolase/oxidoreductase"/>
    <property type="match status" value="1"/>
</dbReference>
<feature type="domain" description="Metallo-beta-lactamase" evidence="1">
    <location>
        <begin position="2"/>
        <end position="152"/>
    </location>
</feature>
<sequence>MTHRHGDHAAAIPKLLRRGIAVYSNADVAGVYEGVQELTARKEHTIGTMRILPFMAEHDVPCYGYQVTSEETGEKLVYITDSAYVRYTFTGLTHIMIEANYDEDIMIGNVRDEKVPLSLAERVAQTHMSIGTLLDLLRANDMTKVRQIYLLHLSDMSSDAERFKKLVQQETGAEVYIA</sequence>
<evidence type="ECO:0000313" key="3">
    <source>
        <dbReference type="Proteomes" id="UP001500399"/>
    </source>
</evidence>
<protein>
    <submittedName>
        <fullName evidence="2">MBL fold metallo-hydrolase</fullName>
    </submittedName>
</protein>
<gene>
    <name evidence="2" type="ORF">GCM10008919_17980</name>
</gene>
<dbReference type="Proteomes" id="UP001500399">
    <property type="component" value="Unassembled WGS sequence"/>
</dbReference>
<dbReference type="InterPro" id="IPR036866">
    <property type="entry name" value="RibonucZ/Hydroxyglut_hydro"/>
</dbReference>
<evidence type="ECO:0000313" key="2">
    <source>
        <dbReference type="EMBL" id="GAA0215167.1"/>
    </source>
</evidence>
<evidence type="ECO:0000259" key="1">
    <source>
        <dbReference type="Pfam" id="PF12706"/>
    </source>
</evidence>
<accession>A0ABP3CUN0</accession>
<dbReference type="EMBL" id="BAAACR010000013">
    <property type="protein sequence ID" value="GAA0215167.1"/>
    <property type="molecule type" value="Genomic_DNA"/>
</dbReference>
<keyword evidence="3" id="KW-1185">Reference proteome</keyword>
<dbReference type="Pfam" id="PF12706">
    <property type="entry name" value="Lactamase_B_2"/>
    <property type="match status" value="1"/>
</dbReference>
<organism evidence="2 3">
    <name type="scientific">Selenomonas dianae</name>
    <dbReference type="NCBI Taxonomy" id="135079"/>
    <lineage>
        <taxon>Bacteria</taxon>
        <taxon>Bacillati</taxon>
        <taxon>Bacillota</taxon>
        <taxon>Negativicutes</taxon>
        <taxon>Selenomonadales</taxon>
        <taxon>Selenomonadaceae</taxon>
        <taxon>Selenomonas</taxon>
    </lineage>
</organism>
<comment type="caution">
    <text evidence="2">The sequence shown here is derived from an EMBL/GenBank/DDBJ whole genome shotgun (WGS) entry which is preliminary data.</text>
</comment>
<proteinExistence type="predicted"/>
<dbReference type="Gene3D" id="3.60.15.10">
    <property type="entry name" value="Ribonuclease Z/Hydroxyacylglutathione hydrolase-like"/>
    <property type="match status" value="1"/>
</dbReference>
<name>A0ABP3CUN0_9FIRM</name>